<keyword evidence="4" id="KW-1185">Reference proteome</keyword>
<reference evidence="3 4" key="1">
    <citation type="submission" date="2023-10" db="EMBL/GenBank/DDBJ databases">
        <title>Hymenobacter endophyticus sp. nov., an isolate from the leaf tissues of wheat.</title>
        <authorList>
            <person name="Dai Y."/>
        </authorList>
    </citation>
    <scope>NUCLEOTIDE SEQUENCE [LARGE SCALE GENOMIC DNA]</scope>
    <source>
        <strain evidence="3 4">ZK17L-C2</strain>
    </source>
</reference>
<accession>A0ABU3TLW5</accession>
<gene>
    <name evidence="3" type="ORF">ROI90_18345</name>
</gene>
<proteinExistence type="predicted"/>
<evidence type="ECO:0000313" key="3">
    <source>
        <dbReference type="EMBL" id="MDU0372374.1"/>
    </source>
</evidence>
<dbReference type="RefSeq" id="WP_315999737.1">
    <property type="nucleotide sequence ID" value="NZ_JAWDJT010000015.1"/>
</dbReference>
<dbReference type="Proteomes" id="UP001250698">
    <property type="component" value="Unassembled WGS sequence"/>
</dbReference>
<feature type="chain" id="PRO_5046825807" description="Outer membrane protein beta-barrel domain-containing protein" evidence="2">
    <location>
        <begin position="32"/>
        <end position="359"/>
    </location>
</feature>
<evidence type="ECO:0000313" key="4">
    <source>
        <dbReference type="Proteomes" id="UP001250698"/>
    </source>
</evidence>
<feature type="region of interest" description="Disordered" evidence="1">
    <location>
        <begin position="134"/>
        <end position="160"/>
    </location>
</feature>
<comment type="caution">
    <text evidence="3">The sequence shown here is derived from an EMBL/GenBank/DDBJ whole genome shotgun (WGS) entry which is preliminary data.</text>
</comment>
<protein>
    <recommendedName>
        <fullName evidence="5">Outer membrane protein beta-barrel domain-containing protein</fullName>
    </recommendedName>
</protein>
<dbReference type="EMBL" id="JAWDJT010000015">
    <property type="protein sequence ID" value="MDU0372374.1"/>
    <property type="molecule type" value="Genomic_DNA"/>
</dbReference>
<sequence length="359" mass="41050">MALRLTLAACSSIHRFVLSAFLVGSVLVAQAQTTDDQESYETQKRLSVGVTKYAEARATLTGFIRSRATRVQKQEETPEQLTAEFSLPTRELSRLDSLTATLGYVLENNLNARNLAPRLQELRTLEQAEATQLARAETRLRDPKLTKQEREDEQESVARHETRLQQLRQQQQQLISHQGQAHVTLRLFDEISFPTGNRRVSFVNMPGVEYAYLRLDNPKLGLTSPAYQGYAIKYLFTRGKSYFNLGVYKPTTTNKTDSAFVNELFVINFGQDFYPRNFGRGRRRYLNLYTSYQVGGFILNRNDDQKNDFIPNLNLGLGVELIKTRHILLDTKASYFVPLNSRSRDLRGLLGQASFNFVF</sequence>
<evidence type="ECO:0008006" key="5">
    <source>
        <dbReference type="Google" id="ProtNLM"/>
    </source>
</evidence>
<name>A0ABU3TLW5_9BACT</name>
<keyword evidence="2" id="KW-0732">Signal</keyword>
<evidence type="ECO:0000256" key="2">
    <source>
        <dbReference type="SAM" id="SignalP"/>
    </source>
</evidence>
<organism evidence="3 4">
    <name type="scientific">Hymenobacter endophyticus</name>
    <dbReference type="NCBI Taxonomy" id="3076335"/>
    <lineage>
        <taxon>Bacteria</taxon>
        <taxon>Pseudomonadati</taxon>
        <taxon>Bacteroidota</taxon>
        <taxon>Cytophagia</taxon>
        <taxon>Cytophagales</taxon>
        <taxon>Hymenobacteraceae</taxon>
        <taxon>Hymenobacter</taxon>
    </lineage>
</organism>
<feature type="signal peptide" evidence="2">
    <location>
        <begin position="1"/>
        <end position="31"/>
    </location>
</feature>
<evidence type="ECO:0000256" key="1">
    <source>
        <dbReference type="SAM" id="MobiDB-lite"/>
    </source>
</evidence>
<feature type="compositionally biased region" description="Basic and acidic residues" evidence="1">
    <location>
        <begin position="136"/>
        <end position="160"/>
    </location>
</feature>